<dbReference type="EMBL" id="JACGWO010000010">
    <property type="protein sequence ID" value="KAK4417211.1"/>
    <property type="molecule type" value="Genomic_DNA"/>
</dbReference>
<feature type="compositionally biased region" description="Polar residues" evidence="1">
    <location>
        <begin position="335"/>
        <end position="348"/>
    </location>
</feature>
<proteinExistence type="predicted"/>
<sequence length="660" mass="72720">MVLDDQLLHLKRTTGLHGLALIFRKFSAFRASLLFVTLLLTSTTIWWDLSESCCRVLPLPTGVWLVLVPSSLLGSRCCCWTGFHGAVASKNEPTACREEFQVSMAFLAFSGQSSWLLEEACFVLEDPSSSSESSYARFCQSNLLDEQVQPMGEVLPATTDRISWHTAQAFCRLFDWLHLSLSILPTSFGRFGASNFAASAGLFIFALAACTSSCRLLFPSCTHPFHDRHPNEKLTLCDLTSVCSISSVTIFLHDLPLFPDRIIMQARIANRLRAKKGTLPPNVAPLTDSSQQGASSAPKAPIEPTLAISPAPAAPAIEIPSEDTEVAGEEVDSAARTQPYTTKSPTQKAKSKEKEVAEGPSEPKKRKRKHRGSRSSRSSKRSKSRSDKRKAKQAADKAEEAANLKLVAELTEWWKGACTELQTPKCVSAEMEGEKLVPGWAISTQSSVLKTHVGQDSWELYKACLLPRDQATLVPTAHTQIEEHHAHVLTQAMAFGHHLSLRCSYLRREKITNDGKLTEAQKQLEESHKLRAATEERVDTARTVALEAGKKEGFSAGCLAGKTEELVEGHSAYLASDEHKEFIKQTRLQGARDFLKTPAFNVAIEIKAIEFLDQGFKRCKSQLDPTLDGNVAAFPEEEVSPPVDDEFESLIEEVEKIDAP</sequence>
<evidence type="ECO:0000256" key="1">
    <source>
        <dbReference type="SAM" id="MobiDB-lite"/>
    </source>
</evidence>
<name>A0AAE1XTB2_9LAMI</name>
<protein>
    <submittedName>
        <fullName evidence="2">Uncharacterized protein</fullName>
    </submittedName>
</protein>
<evidence type="ECO:0000313" key="3">
    <source>
        <dbReference type="Proteomes" id="UP001293254"/>
    </source>
</evidence>
<feature type="compositionally biased region" description="Basic residues" evidence="1">
    <location>
        <begin position="364"/>
        <end position="392"/>
    </location>
</feature>
<dbReference type="AlphaFoldDB" id="A0AAE1XTB2"/>
<feature type="region of interest" description="Disordered" evidence="1">
    <location>
        <begin position="323"/>
        <end position="399"/>
    </location>
</feature>
<reference evidence="2" key="2">
    <citation type="journal article" date="2024" name="Plant">
        <title>Genomic evolution and insights into agronomic trait innovations of Sesamum species.</title>
        <authorList>
            <person name="Miao H."/>
            <person name="Wang L."/>
            <person name="Qu L."/>
            <person name="Liu H."/>
            <person name="Sun Y."/>
            <person name="Le M."/>
            <person name="Wang Q."/>
            <person name="Wei S."/>
            <person name="Zheng Y."/>
            <person name="Lin W."/>
            <person name="Duan Y."/>
            <person name="Cao H."/>
            <person name="Xiong S."/>
            <person name="Wang X."/>
            <person name="Wei L."/>
            <person name="Li C."/>
            <person name="Ma Q."/>
            <person name="Ju M."/>
            <person name="Zhao R."/>
            <person name="Li G."/>
            <person name="Mu C."/>
            <person name="Tian Q."/>
            <person name="Mei H."/>
            <person name="Zhang T."/>
            <person name="Gao T."/>
            <person name="Zhang H."/>
        </authorList>
    </citation>
    <scope>NUCLEOTIDE SEQUENCE</scope>
    <source>
        <strain evidence="2">3651</strain>
    </source>
</reference>
<reference evidence="2" key="1">
    <citation type="submission" date="2020-06" db="EMBL/GenBank/DDBJ databases">
        <authorList>
            <person name="Li T."/>
            <person name="Hu X."/>
            <person name="Zhang T."/>
            <person name="Song X."/>
            <person name="Zhang H."/>
            <person name="Dai N."/>
            <person name="Sheng W."/>
            <person name="Hou X."/>
            <person name="Wei L."/>
        </authorList>
    </citation>
    <scope>NUCLEOTIDE SEQUENCE</scope>
    <source>
        <strain evidence="2">3651</strain>
        <tissue evidence="2">Leaf</tissue>
    </source>
</reference>
<feature type="compositionally biased region" description="Basic and acidic residues" evidence="1">
    <location>
        <begin position="350"/>
        <end position="363"/>
    </location>
</feature>
<dbReference type="Proteomes" id="UP001293254">
    <property type="component" value="Unassembled WGS sequence"/>
</dbReference>
<feature type="compositionally biased region" description="Acidic residues" evidence="1">
    <location>
        <begin position="323"/>
        <end position="332"/>
    </location>
</feature>
<organism evidence="2 3">
    <name type="scientific">Sesamum alatum</name>
    <dbReference type="NCBI Taxonomy" id="300844"/>
    <lineage>
        <taxon>Eukaryota</taxon>
        <taxon>Viridiplantae</taxon>
        <taxon>Streptophyta</taxon>
        <taxon>Embryophyta</taxon>
        <taxon>Tracheophyta</taxon>
        <taxon>Spermatophyta</taxon>
        <taxon>Magnoliopsida</taxon>
        <taxon>eudicotyledons</taxon>
        <taxon>Gunneridae</taxon>
        <taxon>Pentapetalae</taxon>
        <taxon>asterids</taxon>
        <taxon>lamiids</taxon>
        <taxon>Lamiales</taxon>
        <taxon>Pedaliaceae</taxon>
        <taxon>Sesamum</taxon>
    </lineage>
</organism>
<gene>
    <name evidence="2" type="ORF">Salat_2546700</name>
</gene>
<keyword evidence="3" id="KW-1185">Reference proteome</keyword>
<comment type="caution">
    <text evidence="2">The sequence shown here is derived from an EMBL/GenBank/DDBJ whole genome shotgun (WGS) entry which is preliminary data.</text>
</comment>
<feature type="region of interest" description="Disordered" evidence="1">
    <location>
        <begin position="277"/>
        <end position="305"/>
    </location>
</feature>
<evidence type="ECO:0000313" key="2">
    <source>
        <dbReference type="EMBL" id="KAK4417211.1"/>
    </source>
</evidence>
<accession>A0AAE1XTB2</accession>